<sequence>MTRAKYRCRHRLAAGWFGWVCALLATVAVGAPLHGIALHGQPKYGPNFEHFDYVNPSAPKGGEARFAAIGSFDTFNPFNIKGQPAAGIGQLFETLLIGSADEPFSEYGLIAESVEIPEDRSSVTFNLRPQAKFHDGTSITADDVLFSFEILKTKGTPLYRFYYANVAKVEKLGERQVKFTFAPGENRELPLIVGQMPVLSEKYWRDRDFAATTLEVPVGSGPYRIERFEPGRFIVYQRDENYWGKDLAVNRGMHNIDRLRYDYYRDVTVALEAFKAGSYDLRVENVAKQWATGYDFPALAKGLVKKETFSNQMPSGMQGFVYNLRRPLFQNPKVREALAYAFDFEWSNRNLFHDQYKRTRSYFDNSELAARGLPSPEELAVLEPLRKELPPEVFSAVYEPPTANDDAQLRANFQKALQLLQEAGWTFRDRKLVNAKTGEPFRFELLIAEPTWERIALPFARNLERLGIEMSVRSVDSAQYENRERSFDFDMIVNVWGQSLSPGNEQREFWSSAAAGQPGSRNIAGLKSPAVDALVDQVIAAPDRTSLVTRVRALDRALQWNFLVIPHWHLPYARIAFWDKFGYPSVTPLQGVQLDAWWIDPAKAAALAGGGQTDNRP</sequence>
<protein>
    <submittedName>
        <fullName evidence="3">ABC transporter substrate-binding protein</fullName>
    </submittedName>
</protein>
<evidence type="ECO:0000313" key="3">
    <source>
        <dbReference type="EMBL" id="NMQ19207.1"/>
    </source>
</evidence>
<dbReference type="Gene3D" id="3.40.190.10">
    <property type="entry name" value="Periplasmic binding protein-like II"/>
    <property type="match status" value="1"/>
</dbReference>
<gene>
    <name evidence="3" type="ORF">E4P82_08340</name>
</gene>
<organism evidence="3 4">
    <name type="scientific">Candidatus Competibacter phosphatis</name>
    <dbReference type="NCBI Taxonomy" id="221280"/>
    <lineage>
        <taxon>Bacteria</taxon>
        <taxon>Pseudomonadati</taxon>
        <taxon>Pseudomonadota</taxon>
        <taxon>Gammaproteobacteria</taxon>
        <taxon>Candidatus Competibacteraceae</taxon>
        <taxon>Candidatus Competibacter</taxon>
    </lineage>
</organism>
<keyword evidence="1" id="KW-0732">Signal</keyword>
<dbReference type="Proteomes" id="UP000760480">
    <property type="component" value="Unassembled WGS sequence"/>
</dbReference>
<reference evidence="3 4" key="1">
    <citation type="submission" date="2019-03" db="EMBL/GenBank/DDBJ databases">
        <title>Metabolic reconstructions from genomes of highly enriched 'Candidatus Accumulibacter' and 'Candidatus Competibacter' bioreactor populations.</title>
        <authorList>
            <person name="Annavajhala M.K."/>
            <person name="Welles L."/>
            <person name="Abbas B."/>
            <person name="Sorokin D."/>
            <person name="Park H."/>
            <person name="Van Loosdrecht M."/>
            <person name="Chandran K."/>
        </authorList>
    </citation>
    <scope>NUCLEOTIDE SEQUENCE [LARGE SCALE GENOMIC DNA]</scope>
    <source>
        <strain evidence="3 4">SBR_G</strain>
    </source>
</reference>
<feature type="domain" description="Solute-binding protein family 5" evidence="2">
    <location>
        <begin position="109"/>
        <end position="513"/>
    </location>
</feature>
<dbReference type="RefSeq" id="WP_169248465.1">
    <property type="nucleotide sequence ID" value="NZ_SPMZ01000022.1"/>
</dbReference>
<dbReference type="Pfam" id="PF00496">
    <property type="entry name" value="SBP_bac_5"/>
    <property type="match status" value="1"/>
</dbReference>
<keyword evidence="4" id="KW-1185">Reference proteome</keyword>
<accession>A0ABX1TIM2</accession>
<proteinExistence type="predicted"/>
<dbReference type="EMBL" id="SPMZ01000022">
    <property type="protein sequence ID" value="NMQ19207.1"/>
    <property type="molecule type" value="Genomic_DNA"/>
</dbReference>
<evidence type="ECO:0000256" key="1">
    <source>
        <dbReference type="ARBA" id="ARBA00022729"/>
    </source>
</evidence>
<dbReference type="InterPro" id="IPR000914">
    <property type="entry name" value="SBP_5_dom"/>
</dbReference>
<evidence type="ECO:0000313" key="4">
    <source>
        <dbReference type="Proteomes" id="UP000760480"/>
    </source>
</evidence>
<evidence type="ECO:0000259" key="2">
    <source>
        <dbReference type="Pfam" id="PF00496"/>
    </source>
</evidence>
<dbReference type="PIRSF" id="PIRSF002741">
    <property type="entry name" value="MppA"/>
    <property type="match status" value="1"/>
</dbReference>
<name>A0ABX1TIM2_9GAMM</name>
<dbReference type="InterPro" id="IPR039424">
    <property type="entry name" value="SBP_5"/>
</dbReference>
<comment type="caution">
    <text evidence="3">The sequence shown here is derived from an EMBL/GenBank/DDBJ whole genome shotgun (WGS) entry which is preliminary data.</text>
</comment>
<dbReference type="InterPro" id="IPR030678">
    <property type="entry name" value="Peptide/Ni-bd"/>
</dbReference>
<dbReference type="Gene3D" id="3.10.105.10">
    <property type="entry name" value="Dipeptide-binding Protein, Domain 3"/>
    <property type="match status" value="1"/>
</dbReference>
<dbReference type="SUPFAM" id="SSF53850">
    <property type="entry name" value="Periplasmic binding protein-like II"/>
    <property type="match status" value="1"/>
</dbReference>
<dbReference type="PANTHER" id="PTHR30290:SF64">
    <property type="entry name" value="ABC TRANSPORTER PERIPLASMIC BINDING PROTEIN"/>
    <property type="match status" value="1"/>
</dbReference>
<dbReference type="CDD" id="cd08497">
    <property type="entry name" value="MbnE-like"/>
    <property type="match status" value="1"/>
</dbReference>
<dbReference type="PANTHER" id="PTHR30290">
    <property type="entry name" value="PERIPLASMIC BINDING COMPONENT OF ABC TRANSPORTER"/>
    <property type="match status" value="1"/>
</dbReference>